<dbReference type="AlphaFoldDB" id="A0A2T3AVL7"/>
<evidence type="ECO:0008006" key="3">
    <source>
        <dbReference type="Google" id="ProtNLM"/>
    </source>
</evidence>
<evidence type="ECO:0000313" key="1">
    <source>
        <dbReference type="EMBL" id="PSS12696.1"/>
    </source>
</evidence>
<dbReference type="Proteomes" id="UP000241818">
    <property type="component" value="Unassembled WGS sequence"/>
</dbReference>
<reference evidence="1 2" key="1">
    <citation type="journal article" date="2018" name="New Phytol.">
        <title>Comparative genomics and transcriptomics depict ericoid mycorrhizal fungi as versatile saprotrophs and plant mutualists.</title>
        <authorList>
            <person name="Martino E."/>
            <person name="Morin E."/>
            <person name="Grelet G.A."/>
            <person name="Kuo A."/>
            <person name="Kohler A."/>
            <person name="Daghino S."/>
            <person name="Barry K.W."/>
            <person name="Cichocki N."/>
            <person name="Clum A."/>
            <person name="Dockter R.B."/>
            <person name="Hainaut M."/>
            <person name="Kuo R.C."/>
            <person name="LaButti K."/>
            <person name="Lindahl B.D."/>
            <person name="Lindquist E.A."/>
            <person name="Lipzen A."/>
            <person name="Khouja H.R."/>
            <person name="Magnuson J."/>
            <person name="Murat C."/>
            <person name="Ohm R.A."/>
            <person name="Singer S.W."/>
            <person name="Spatafora J.W."/>
            <person name="Wang M."/>
            <person name="Veneault-Fourrey C."/>
            <person name="Henrissat B."/>
            <person name="Grigoriev I.V."/>
            <person name="Martin F.M."/>
            <person name="Perotto S."/>
        </authorList>
    </citation>
    <scope>NUCLEOTIDE SEQUENCE [LARGE SCALE GENOMIC DNA]</scope>
    <source>
        <strain evidence="1 2">ATCC 22711</strain>
    </source>
</reference>
<dbReference type="PANTHER" id="PTHR39214">
    <property type="entry name" value="MICROBODY (PEROXISOME) BIOGENESIS PROTEIN PEROXIN 8 (EUROFUNG)"/>
    <property type="match status" value="1"/>
</dbReference>
<dbReference type="GeneID" id="36574025"/>
<dbReference type="STRING" id="857342.A0A2T3AVL7"/>
<evidence type="ECO:0000313" key="2">
    <source>
        <dbReference type="Proteomes" id="UP000241818"/>
    </source>
</evidence>
<proteinExistence type="predicted"/>
<dbReference type="PANTHER" id="PTHR39214:SF1">
    <property type="entry name" value="MICROBODY (PEROXISOME) BIOGENESIS PROTEIN PEROXIN 8 (EUROFUNG)"/>
    <property type="match status" value="1"/>
</dbReference>
<sequence>MPRLFYVRAPKAVNIPPHFQHYDATWKIGGRDNHEIMPADRLLTTVLRAFQGVPDPQQTNRILSSTTSLLTTLTNPLNVTLLTSQLLTAPAIWDRPDGLETSLRIISLFNTAAITVQKNQVQGHEKPYDAYQPRQGGGIKCDDWAKAVIKGADDRSSRWQHLLVIGGVLLGMEGQNRQGLSRGLRTTIERAIVTAANLALENPANLGSLGAESIVLALNHTFPLLSDGIRSGLNYDALVMVMLHAMTLNEGYQDGYFLRAIDYDVIQASGNKFDWSAKSPSFLQLQKMSSKPLISSMGPLSRLIAHAIENMSNSLRVAEISEHLLAFADRILVSWRHNKLSEIDSSEEETFLTPETLRVTFPLLWQVLKGAMFATVIILRAIIGRTLVDPRLAGRLAPATASRSLSILQKIHFISCRLGSNAFSAYTFVNLTSIDILSRYPAESRDFLKTIYPTEAGQIPSSPLQRNLDLFYLNTSEHFTLALSPSDNESLIVTPALPYLDPAANAQLREIFEAGHSAMLAVLAVPQNADLAARILPFYTESLFKSFPTNLSPRQFRFAFKALIQITTPPSPLSASHPMLSETLLELLRHRSLNAPTSPLPPSGLVKSGSDAPELPPLSEQAVLLLTLLDALPNLPLHLLEEWLPLTADLLNAVQDGKMREHCKERFWEVLESGEMDVERSAVCCLLLLFVRDASARNTVLGIKAQFDFAGS</sequence>
<dbReference type="InParanoid" id="A0A2T3AVL7"/>
<protein>
    <recommendedName>
        <fullName evidence="3">Peroxisomal membrane protein PEX17</fullName>
    </recommendedName>
</protein>
<dbReference type="RefSeq" id="XP_024718694.1">
    <property type="nucleotide sequence ID" value="XM_024865944.1"/>
</dbReference>
<name>A0A2T3AVL7_AMORE</name>
<dbReference type="EMBL" id="KZ679015">
    <property type="protein sequence ID" value="PSS12696.1"/>
    <property type="molecule type" value="Genomic_DNA"/>
</dbReference>
<dbReference type="Pfam" id="PF26001">
    <property type="entry name" value="Pex8"/>
    <property type="match status" value="1"/>
</dbReference>
<gene>
    <name evidence="1" type="ORF">M430DRAFT_30344</name>
</gene>
<dbReference type="OrthoDB" id="2357318at2759"/>
<keyword evidence="2" id="KW-1185">Reference proteome</keyword>
<accession>A0A2T3AVL7</accession>
<organism evidence="1 2">
    <name type="scientific">Amorphotheca resinae ATCC 22711</name>
    <dbReference type="NCBI Taxonomy" id="857342"/>
    <lineage>
        <taxon>Eukaryota</taxon>
        <taxon>Fungi</taxon>
        <taxon>Dikarya</taxon>
        <taxon>Ascomycota</taxon>
        <taxon>Pezizomycotina</taxon>
        <taxon>Leotiomycetes</taxon>
        <taxon>Helotiales</taxon>
        <taxon>Amorphothecaceae</taxon>
        <taxon>Amorphotheca</taxon>
    </lineage>
</organism>
<dbReference type="InterPro" id="IPR055334">
    <property type="entry name" value="PEX8-like"/>
</dbReference>